<evidence type="ECO:0000256" key="12">
    <source>
        <dbReference type="ARBA" id="ARBA00022833"/>
    </source>
</evidence>
<keyword evidence="11 16" id="KW-0863">Zinc-finger</keyword>
<reference evidence="22" key="1">
    <citation type="submission" date="2023-07" db="EMBL/GenBank/DDBJ databases">
        <title>Chromosome-level Genome Assembly of Striped Snakehead (Channa striata).</title>
        <authorList>
            <person name="Liu H."/>
        </authorList>
    </citation>
    <scope>NUCLEOTIDE SEQUENCE</scope>
    <source>
        <strain evidence="22">Gz</strain>
        <tissue evidence="22">Muscle</tissue>
    </source>
</reference>
<dbReference type="PROSITE" id="PS50089">
    <property type="entry name" value="ZF_RING_2"/>
    <property type="match status" value="1"/>
</dbReference>
<dbReference type="CDD" id="cd00063">
    <property type="entry name" value="FN3"/>
    <property type="match status" value="1"/>
</dbReference>
<evidence type="ECO:0000256" key="13">
    <source>
        <dbReference type="ARBA" id="ARBA00022989"/>
    </source>
</evidence>
<dbReference type="SUPFAM" id="SSF52058">
    <property type="entry name" value="L domain-like"/>
    <property type="match status" value="1"/>
</dbReference>
<evidence type="ECO:0000259" key="20">
    <source>
        <dbReference type="PROSITE" id="PS50089"/>
    </source>
</evidence>
<feature type="domain" description="RING-type" evidence="20">
    <location>
        <begin position="734"/>
        <end position="782"/>
    </location>
</feature>
<dbReference type="InterPro" id="IPR058730">
    <property type="entry name" value="U-box_ZFPL1-like"/>
</dbReference>
<comment type="similarity">
    <text evidence="3 17">Belongs to the ZFPL1 family.</text>
</comment>
<feature type="region of interest" description="Disordered" evidence="18">
    <location>
        <begin position="371"/>
        <end position="398"/>
    </location>
</feature>
<dbReference type="PROSITE" id="PS51450">
    <property type="entry name" value="LRR"/>
    <property type="match status" value="2"/>
</dbReference>
<sequence>MMAPVRVLKLRARVFLLFLCLTLRAGMLQFTAATIQGYIGDRDICPSVCRCDEDFIYCNDRGLNSIPSLPPSASVLYLQNNHINNPGLPTSLEHHLAVRVVYLYDNELDEFPMHLPPSVRELHLQDNNIRTIPRSALARMPLLEKLHLDDNSISTVSIEDQAFADNPRLRLLFLSRNHLSSIPSGLPASLEELRLDDNRISTIPTHAFRGLTSLRCLVLDGNLLANQRIADDTFSRLSNLTELSLVRNSLQTPPVNLPSAHLQRLSLQDNALTHMPRGSLDAMRRLQRLDLSGNNLTTLPRGLFKDLDSLGQLLVRGNPWHCGCNLRWLYDWLHARGNSITVRGLVCHGPDRVRDMALTDLSSEMEECEVVRTAGTRDRTGGGGVDSSTTHTPPQGSLFTLRSKRPGLGLPDSGLDYTLSSSGVGKSLALNVKALSHNSVRVTWSVAQPSSSFRLSWLRLGTGNAMGSITETLVRGDRREYLLTSLQPGSSYIICMVPLPASSENKGASAGDADSDEALVCAKAETSNISPVEEEEDEDSQQMAMLPLAAIIGGATAIVSLALIFGIFCWYGHRTGHLCSRDHYTRSNSRKSKTYDDYIESGTKKDNTILEIRGPGFQMTPMAACQPIQPKPLREDYIIHTIFPSNGTGLYKGNNCGEGFGVSYAQNLAAEFADSSAARVDMGLCKCPKRKVTNLFCFEHRVNVCEHCLVSNHNKCIVQSYLQWLQDSDYNPNCTLCNNPLTLQDTVRLVCYDVFHWGCLNNFASRLPLHTAPAGYQCPMCQGPVFPPSNLASPVADVLKEQLSSVNWARAGLGLPLIEEPIGAHEESTANDVTDYTDWSTFDAQEKSSIYSSHSFTTSLSPPPNSVSPPAQEDLGGARKNGDSNVQDHSVINFTAATTSDSLTIHTASSPRKIYDTRDTGHSSVTQIDFDDDKYRRRPALSWFAQILKNRTGGKRTSLSWKQRVFVLLLVGVLGFFTLIIVMAKFGRASAGLDPNLDPLLNPNIRVGKN</sequence>
<keyword evidence="5" id="KW-1003">Cell membrane</keyword>
<dbReference type="PANTHER" id="PTHR12981:SF0">
    <property type="entry name" value="ZINC FINGER PROTEIN-LIKE 1"/>
    <property type="match status" value="1"/>
</dbReference>
<feature type="transmembrane region" description="Helical" evidence="17">
    <location>
        <begin position="965"/>
        <end position="986"/>
    </location>
</feature>
<keyword evidence="17" id="KW-0931">ER-Golgi transport</keyword>
<dbReference type="PANTHER" id="PTHR12981">
    <property type="entry name" value="ZINC FINGER PROTEIN-LIKE 1"/>
    <property type="match status" value="1"/>
</dbReference>
<proteinExistence type="inferred from homology"/>
<organism evidence="22 23">
    <name type="scientific">Channa striata</name>
    <name type="common">Snakehead murrel</name>
    <name type="synonym">Ophicephalus striatus</name>
    <dbReference type="NCBI Taxonomy" id="64152"/>
    <lineage>
        <taxon>Eukaryota</taxon>
        <taxon>Metazoa</taxon>
        <taxon>Chordata</taxon>
        <taxon>Craniata</taxon>
        <taxon>Vertebrata</taxon>
        <taxon>Euteleostomi</taxon>
        <taxon>Actinopterygii</taxon>
        <taxon>Neopterygii</taxon>
        <taxon>Teleostei</taxon>
        <taxon>Neoteleostei</taxon>
        <taxon>Acanthomorphata</taxon>
        <taxon>Anabantaria</taxon>
        <taxon>Anabantiformes</taxon>
        <taxon>Channoidei</taxon>
        <taxon>Channidae</taxon>
        <taxon>Channa</taxon>
    </lineage>
</organism>
<keyword evidence="12 17" id="KW-0862">Zinc</keyword>
<evidence type="ECO:0000256" key="18">
    <source>
        <dbReference type="SAM" id="MobiDB-lite"/>
    </source>
</evidence>
<dbReference type="Gene3D" id="2.60.40.10">
    <property type="entry name" value="Immunoglobulins"/>
    <property type="match status" value="1"/>
</dbReference>
<evidence type="ECO:0000256" key="8">
    <source>
        <dbReference type="ARBA" id="ARBA00022723"/>
    </source>
</evidence>
<dbReference type="InterPro" id="IPR003591">
    <property type="entry name" value="Leu-rich_rpt_typical-subtyp"/>
</dbReference>
<comment type="subcellular location">
    <subcellularLocation>
        <location evidence="1">Cell membrane</location>
    </subcellularLocation>
    <subcellularLocation>
        <location evidence="2 17">Golgi apparatus</location>
        <location evidence="2 17">cis-Golgi network membrane</location>
        <topology evidence="2 17">Single-pass membrane protein</topology>
    </subcellularLocation>
</comment>
<comment type="domain">
    <text evidence="17">The B box-type and RING-type zinc fingers although degenerate play a central role in function of the protein.</text>
</comment>
<evidence type="ECO:0000256" key="10">
    <source>
        <dbReference type="ARBA" id="ARBA00022737"/>
    </source>
</evidence>
<dbReference type="FunFam" id="3.80.10.10:FF:000012">
    <property type="entry name" value="Leucine rich repeat containing 4"/>
    <property type="match status" value="1"/>
</dbReference>
<name>A0AA88M1T2_CHASR</name>
<dbReference type="AlphaFoldDB" id="A0AA88M1T2"/>
<feature type="domain" description="Fibronectin type-III" evidence="21">
    <location>
        <begin position="426"/>
        <end position="518"/>
    </location>
</feature>
<keyword evidence="7 17" id="KW-0812">Transmembrane</keyword>
<evidence type="ECO:0000256" key="17">
    <source>
        <dbReference type="RuleBase" id="RU369078"/>
    </source>
</evidence>
<dbReference type="Gene3D" id="3.30.40.10">
    <property type="entry name" value="Zinc/RING finger domain, C3HC4 (zinc finger)"/>
    <property type="match status" value="1"/>
</dbReference>
<evidence type="ECO:0000256" key="6">
    <source>
        <dbReference type="ARBA" id="ARBA00022614"/>
    </source>
</evidence>
<dbReference type="InterPro" id="IPR058731">
    <property type="entry name" value="Znf-B_box_ZFPL1-like"/>
</dbReference>
<feature type="transmembrane region" description="Helical" evidence="17">
    <location>
        <begin position="548"/>
        <end position="571"/>
    </location>
</feature>
<dbReference type="CDD" id="cd16487">
    <property type="entry name" value="mRING-H2-C3DHC3_ZFPL1"/>
    <property type="match status" value="1"/>
</dbReference>
<dbReference type="GO" id="GO:0005886">
    <property type="term" value="C:plasma membrane"/>
    <property type="evidence" value="ECO:0007669"/>
    <property type="project" value="UniProtKB-SubCell"/>
</dbReference>
<keyword evidence="6" id="KW-0433">Leucine-rich repeat</keyword>
<evidence type="ECO:0000256" key="3">
    <source>
        <dbReference type="ARBA" id="ARBA00005561"/>
    </source>
</evidence>
<dbReference type="GO" id="GO:0005794">
    <property type="term" value="C:Golgi apparatus"/>
    <property type="evidence" value="ECO:0007669"/>
    <property type="project" value="UniProtKB-SubCell"/>
</dbReference>
<keyword evidence="17" id="KW-0333">Golgi apparatus</keyword>
<dbReference type="SUPFAM" id="SSF57850">
    <property type="entry name" value="RING/U-box"/>
    <property type="match status" value="1"/>
</dbReference>
<dbReference type="InterPro" id="IPR000483">
    <property type="entry name" value="Cys-rich_flank_reg_C"/>
</dbReference>
<evidence type="ECO:0000256" key="7">
    <source>
        <dbReference type="ARBA" id="ARBA00022692"/>
    </source>
</evidence>
<keyword evidence="8 17" id="KW-0479">Metal-binding</keyword>
<dbReference type="InterPro" id="IPR036116">
    <property type="entry name" value="FN3_sf"/>
</dbReference>
<comment type="caution">
    <text evidence="17">Lacks conserved residue(s) required for the propagation of feature annotation.</text>
</comment>
<evidence type="ECO:0000256" key="9">
    <source>
        <dbReference type="ARBA" id="ARBA00022729"/>
    </source>
</evidence>
<dbReference type="InterPro" id="IPR001611">
    <property type="entry name" value="Leu-rich_rpt"/>
</dbReference>
<evidence type="ECO:0000256" key="15">
    <source>
        <dbReference type="ARBA" id="ARBA00023157"/>
    </source>
</evidence>
<dbReference type="GO" id="GO:0008270">
    <property type="term" value="F:zinc ion binding"/>
    <property type="evidence" value="ECO:0007669"/>
    <property type="project" value="UniProtKB-UniRule"/>
</dbReference>
<dbReference type="InterPro" id="IPR013083">
    <property type="entry name" value="Znf_RING/FYVE/PHD"/>
</dbReference>
<evidence type="ECO:0000256" key="5">
    <source>
        <dbReference type="ARBA" id="ARBA00022475"/>
    </source>
</evidence>
<keyword evidence="9 19" id="KW-0732">Signal</keyword>
<dbReference type="Pfam" id="PF13855">
    <property type="entry name" value="LRR_8"/>
    <property type="match status" value="3"/>
</dbReference>
<dbReference type="GO" id="GO:0016192">
    <property type="term" value="P:vesicle-mediated transport"/>
    <property type="evidence" value="ECO:0007669"/>
    <property type="project" value="UniProtKB-KW"/>
</dbReference>
<dbReference type="InterPro" id="IPR003961">
    <property type="entry name" value="FN3_dom"/>
</dbReference>
<keyword evidence="15" id="KW-1015">Disulfide bond</keyword>
<gene>
    <name evidence="22" type="ORF">Q5P01_019790</name>
</gene>
<evidence type="ECO:0000256" key="2">
    <source>
        <dbReference type="ARBA" id="ARBA00004612"/>
    </source>
</evidence>
<evidence type="ECO:0000313" key="23">
    <source>
        <dbReference type="Proteomes" id="UP001187415"/>
    </source>
</evidence>
<dbReference type="SMART" id="SM00082">
    <property type="entry name" value="LRRCT"/>
    <property type="match status" value="1"/>
</dbReference>
<dbReference type="Pfam" id="PF25993">
    <property type="entry name" value="zf-B_box_ZFPL1"/>
    <property type="match status" value="1"/>
</dbReference>
<accession>A0AA88M1T2</accession>
<dbReference type="PROSITE" id="PS50853">
    <property type="entry name" value="FN3"/>
    <property type="match status" value="1"/>
</dbReference>
<feature type="chain" id="PRO_5041714972" description="Zinc finger protein-like 1" evidence="19">
    <location>
        <begin position="26"/>
        <end position="1010"/>
    </location>
</feature>
<dbReference type="Gene3D" id="3.80.10.10">
    <property type="entry name" value="Ribonuclease Inhibitor"/>
    <property type="match status" value="1"/>
</dbReference>
<evidence type="ECO:0000256" key="16">
    <source>
        <dbReference type="PROSITE-ProRule" id="PRU00175"/>
    </source>
</evidence>
<dbReference type="Proteomes" id="UP001187415">
    <property type="component" value="Unassembled WGS sequence"/>
</dbReference>
<feature type="signal peptide" evidence="19">
    <location>
        <begin position="1"/>
        <end position="25"/>
    </location>
</feature>
<evidence type="ECO:0000256" key="4">
    <source>
        <dbReference type="ARBA" id="ARBA00022409"/>
    </source>
</evidence>
<keyword evidence="14 17" id="KW-0472">Membrane</keyword>
<keyword evidence="10" id="KW-0677">Repeat</keyword>
<evidence type="ECO:0000256" key="1">
    <source>
        <dbReference type="ARBA" id="ARBA00004236"/>
    </source>
</evidence>
<dbReference type="InterPro" id="IPR039043">
    <property type="entry name" value="ZFPL1"/>
</dbReference>
<dbReference type="Pfam" id="PF25998">
    <property type="entry name" value="U-box_ZFPL1"/>
    <property type="match status" value="1"/>
</dbReference>
<keyword evidence="17" id="KW-0813">Transport</keyword>
<evidence type="ECO:0000256" key="14">
    <source>
        <dbReference type="ARBA" id="ARBA00023136"/>
    </source>
</evidence>
<dbReference type="EMBL" id="JAUPFM010000015">
    <property type="protein sequence ID" value="KAK2828756.1"/>
    <property type="molecule type" value="Genomic_DNA"/>
</dbReference>
<dbReference type="SUPFAM" id="SSF49265">
    <property type="entry name" value="Fibronectin type III"/>
    <property type="match status" value="1"/>
</dbReference>
<comment type="function">
    <text evidence="17">Required for cis-Golgi integrity and efficient ER to Golgi transport.</text>
</comment>
<evidence type="ECO:0000313" key="22">
    <source>
        <dbReference type="EMBL" id="KAK2828756.1"/>
    </source>
</evidence>
<evidence type="ECO:0000259" key="21">
    <source>
        <dbReference type="PROSITE" id="PS50853"/>
    </source>
</evidence>
<dbReference type="SMART" id="SM00369">
    <property type="entry name" value="LRR_TYP"/>
    <property type="match status" value="8"/>
</dbReference>
<comment type="caution">
    <text evidence="22">The sequence shown here is derived from an EMBL/GenBank/DDBJ whole genome shotgun (WGS) entry which is preliminary data.</text>
</comment>
<dbReference type="SMART" id="SM00364">
    <property type="entry name" value="LRR_BAC"/>
    <property type="match status" value="5"/>
</dbReference>
<dbReference type="InterPro" id="IPR001841">
    <property type="entry name" value="Znf_RING"/>
</dbReference>
<evidence type="ECO:0000256" key="11">
    <source>
        <dbReference type="ARBA" id="ARBA00022771"/>
    </source>
</evidence>
<protein>
    <recommendedName>
        <fullName evidence="4 17">Zinc finger protein-like 1</fullName>
    </recommendedName>
</protein>
<keyword evidence="13 17" id="KW-1133">Transmembrane helix</keyword>
<dbReference type="InterPro" id="IPR032675">
    <property type="entry name" value="LRR_dom_sf"/>
</dbReference>
<dbReference type="InterPro" id="IPR013783">
    <property type="entry name" value="Ig-like_fold"/>
</dbReference>
<feature type="region of interest" description="Disordered" evidence="18">
    <location>
        <begin position="853"/>
        <end position="883"/>
    </location>
</feature>
<evidence type="ECO:0000256" key="19">
    <source>
        <dbReference type="SAM" id="SignalP"/>
    </source>
</evidence>
<keyword evidence="23" id="KW-1185">Reference proteome</keyword>